<comment type="pathway">
    <text evidence="1">Cofactor biosynthesis; molybdopterin biosynthesis.</text>
</comment>
<feature type="domain" description="MoaB/Mog" evidence="3">
    <location>
        <begin position="15"/>
        <end position="162"/>
    </location>
</feature>
<evidence type="ECO:0000313" key="5">
    <source>
        <dbReference type="Proteomes" id="UP000785653"/>
    </source>
</evidence>
<dbReference type="SMART" id="SM00852">
    <property type="entry name" value="MoCF_biosynth"/>
    <property type="match status" value="1"/>
</dbReference>
<evidence type="ECO:0000256" key="1">
    <source>
        <dbReference type="ARBA" id="ARBA00005046"/>
    </source>
</evidence>
<evidence type="ECO:0000256" key="2">
    <source>
        <dbReference type="ARBA" id="ARBA00023150"/>
    </source>
</evidence>
<dbReference type="EMBL" id="JABZXS010000018">
    <property type="protein sequence ID" value="MBF1673071.1"/>
    <property type="molecule type" value="Genomic_DNA"/>
</dbReference>
<dbReference type="InterPro" id="IPR036425">
    <property type="entry name" value="MoaB/Mog-like_dom_sf"/>
</dbReference>
<dbReference type="Gene3D" id="3.40.980.10">
    <property type="entry name" value="MoaB/Mog-like domain"/>
    <property type="match status" value="1"/>
</dbReference>
<dbReference type="PANTHER" id="PTHR43764">
    <property type="entry name" value="MOLYBDENUM COFACTOR BIOSYNTHESIS"/>
    <property type="match status" value="1"/>
</dbReference>
<dbReference type="InterPro" id="IPR051920">
    <property type="entry name" value="MPT_Adenylyltrnsfr/MoaC-Rel"/>
</dbReference>
<gene>
    <name evidence="4" type="ORF">HXO65_02555</name>
</gene>
<dbReference type="SUPFAM" id="SSF53218">
    <property type="entry name" value="Molybdenum cofactor biosynthesis proteins"/>
    <property type="match status" value="1"/>
</dbReference>
<dbReference type="PANTHER" id="PTHR43764:SF1">
    <property type="entry name" value="MOLYBDOPTERIN MOLYBDOTRANSFERASE"/>
    <property type="match status" value="1"/>
</dbReference>
<dbReference type="Pfam" id="PF00994">
    <property type="entry name" value="MoCF_biosynth"/>
    <property type="match status" value="1"/>
</dbReference>
<reference evidence="4" key="1">
    <citation type="submission" date="2020-04" db="EMBL/GenBank/DDBJ databases">
        <title>Deep metagenomics examines the oral microbiome during advanced dental caries in children, revealing novel taxa and co-occurrences with host molecules.</title>
        <authorList>
            <person name="Baker J.L."/>
            <person name="Morton J.T."/>
            <person name="Dinis M."/>
            <person name="Alvarez R."/>
            <person name="Tran N.C."/>
            <person name="Knight R."/>
            <person name="Edlund A."/>
        </authorList>
    </citation>
    <scope>NUCLEOTIDE SEQUENCE</scope>
    <source>
        <strain evidence="4">JCVI_47_bin.3</strain>
    </source>
</reference>
<evidence type="ECO:0000313" key="4">
    <source>
        <dbReference type="EMBL" id="MBF1673071.1"/>
    </source>
</evidence>
<accession>A0A930Q0S1</accession>
<dbReference type="GO" id="GO:0006777">
    <property type="term" value="P:Mo-molybdopterin cofactor biosynthetic process"/>
    <property type="evidence" value="ECO:0007669"/>
    <property type="project" value="UniProtKB-KW"/>
</dbReference>
<protein>
    <submittedName>
        <fullName evidence="4">MogA/MoaB family molybdenum cofactor biosynthesis protein</fullName>
    </submittedName>
</protein>
<dbReference type="InterPro" id="IPR001453">
    <property type="entry name" value="MoaB/Mog_dom"/>
</dbReference>
<organism evidence="4 5">
    <name type="scientific">Rothia mucilaginosa</name>
    <dbReference type="NCBI Taxonomy" id="43675"/>
    <lineage>
        <taxon>Bacteria</taxon>
        <taxon>Bacillati</taxon>
        <taxon>Actinomycetota</taxon>
        <taxon>Actinomycetes</taxon>
        <taxon>Micrococcales</taxon>
        <taxon>Micrococcaceae</taxon>
        <taxon>Rothia</taxon>
    </lineage>
</organism>
<proteinExistence type="predicted"/>
<dbReference type="AlphaFoldDB" id="A0A930Q0S1"/>
<name>A0A930Q0S1_9MICC</name>
<dbReference type="CDD" id="cd00886">
    <property type="entry name" value="MogA_MoaB"/>
    <property type="match status" value="1"/>
</dbReference>
<dbReference type="Proteomes" id="UP000785653">
    <property type="component" value="Unassembled WGS sequence"/>
</dbReference>
<comment type="caution">
    <text evidence="4">The sequence shown here is derived from an EMBL/GenBank/DDBJ whole genome shotgun (WGS) entry which is preliminary data.</text>
</comment>
<evidence type="ECO:0000259" key="3">
    <source>
        <dbReference type="SMART" id="SM00852"/>
    </source>
</evidence>
<sequence length="172" mass="18827">MSTDDFTMPENLTGLVIVASTRAARGIYEDKSGPIAVEWLRSRGFETPDPVVIEDREIIDYFNNLVADGKKNGNLPTFILTSGGTGLNSDDQTVEAVRPHLDKEIPGIMHAFWMNGLKNVSSAVLSRGVAGVIDRTFVMTLPGSRGGVKDGVTTLDPLVEHICRQMEDYHDH</sequence>
<keyword evidence="2" id="KW-0501">Molybdenum cofactor biosynthesis</keyword>